<dbReference type="AlphaFoldDB" id="A0A2G9YWN7"/>
<comment type="caution">
    <text evidence="1">The sequence shown here is derived from an EMBL/GenBank/DDBJ whole genome shotgun (WGS) entry which is preliminary data.</text>
</comment>
<dbReference type="Proteomes" id="UP000230273">
    <property type="component" value="Unassembled WGS sequence"/>
</dbReference>
<name>A0A2G9YWN7_9BACT</name>
<protein>
    <submittedName>
        <fullName evidence="1">Uncharacterized protein</fullName>
    </submittedName>
</protein>
<gene>
    <name evidence="1" type="ORF">COX36_02270</name>
</gene>
<evidence type="ECO:0000313" key="2">
    <source>
        <dbReference type="Proteomes" id="UP000230273"/>
    </source>
</evidence>
<accession>A0A2G9YWN7</accession>
<reference evidence="1 2" key="1">
    <citation type="submission" date="2017-09" db="EMBL/GenBank/DDBJ databases">
        <title>Depth-based differentiation of microbial function through sediment-hosted aquifers and enrichment of novel symbionts in the deep terrestrial subsurface.</title>
        <authorList>
            <person name="Probst A.J."/>
            <person name="Ladd B."/>
            <person name="Jarett J.K."/>
            <person name="Geller-Mcgrath D.E."/>
            <person name="Sieber C.M."/>
            <person name="Emerson J.B."/>
            <person name="Anantharaman K."/>
            <person name="Thomas B.C."/>
            <person name="Malmstrom R."/>
            <person name="Stieglmeier M."/>
            <person name="Klingl A."/>
            <person name="Woyke T."/>
            <person name="Ryan C.M."/>
            <person name="Banfield J.F."/>
        </authorList>
    </citation>
    <scope>NUCLEOTIDE SEQUENCE [LARGE SCALE GENOMIC DNA]</scope>
    <source>
        <strain evidence="1">CG23_combo_of_CG06-09_8_20_14_all_38_19</strain>
    </source>
</reference>
<proteinExistence type="predicted"/>
<dbReference type="EMBL" id="PCRP01000036">
    <property type="protein sequence ID" value="PIP23612.1"/>
    <property type="molecule type" value="Genomic_DNA"/>
</dbReference>
<evidence type="ECO:0000313" key="1">
    <source>
        <dbReference type="EMBL" id="PIP23612.1"/>
    </source>
</evidence>
<sequence>MFLKNIFSYLSRIASRILNIISGKDKHTNDFSNKSENMNMQKNKNGDNTINIFNITNNYYEDPSQKIPLKISSTESTATAFVPGIISTEKDLPKNN</sequence>
<organism evidence="1 2">
    <name type="scientific">Candidatus Nealsonbacteria bacterium CG23_combo_of_CG06-09_8_20_14_all_38_19</name>
    <dbReference type="NCBI Taxonomy" id="1974721"/>
    <lineage>
        <taxon>Bacteria</taxon>
        <taxon>Candidatus Nealsoniibacteriota</taxon>
    </lineage>
</organism>